<reference evidence="1 2" key="1">
    <citation type="submission" date="2015-09" db="EMBL/GenBank/DDBJ databases">
        <title>Atta colombica WGS genome.</title>
        <authorList>
            <person name="Nygaard S."/>
            <person name="Hu H."/>
            <person name="Boomsma J."/>
            <person name="Zhang G."/>
        </authorList>
    </citation>
    <scope>NUCLEOTIDE SEQUENCE [LARGE SCALE GENOMIC DNA]</scope>
    <source>
        <strain evidence="1">Treedump-2</strain>
        <tissue evidence="1">Whole body</tissue>
    </source>
</reference>
<dbReference type="Proteomes" id="UP000078540">
    <property type="component" value="Unassembled WGS sequence"/>
</dbReference>
<name>A0A151HYF5_9HYME</name>
<gene>
    <name evidence="1" type="ORF">ALC53_13094</name>
</gene>
<proteinExistence type="predicted"/>
<sequence length="122" mass="14036">MNEAKVRILRLLQSACLFNKIRENRIVNLNPFFDLIRVGGRLQVSNLPFSQKHPILFPSRHSLTDSIIREIYENHTGNITPAFRLLFTSCVIGFGYSMIGVKFGKLYIYVYAVSGSMPRVWI</sequence>
<dbReference type="STRING" id="520822.A0A151HYF5"/>
<accession>A0A151HYF5</accession>
<dbReference type="EMBL" id="KQ976728">
    <property type="protein sequence ID" value="KYM76500.1"/>
    <property type="molecule type" value="Genomic_DNA"/>
</dbReference>
<organism evidence="1 2">
    <name type="scientific">Atta colombica</name>
    <dbReference type="NCBI Taxonomy" id="520822"/>
    <lineage>
        <taxon>Eukaryota</taxon>
        <taxon>Metazoa</taxon>
        <taxon>Ecdysozoa</taxon>
        <taxon>Arthropoda</taxon>
        <taxon>Hexapoda</taxon>
        <taxon>Insecta</taxon>
        <taxon>Pterygota</taxon>
        <taxon>Neoptera</taxon>
        <taxon>Endopterygota</taxon>
        <taxon>Hymenoptera</taxon>
        <taxon>Apocrita</taxon>
        <taxon>Aculeata</taxon>
        <taxon>Formicoidea</taxon>
        <taxon>Formicidae</taxon>
        <taxon>Myrmicinae</taxon>
        <taxon>Atta</taxon>
    </lineage>
</organism>
<dbReference type="AlphaFoldDB" id="A0A151HYF5"/>
<evidence type="ECO:0000313" key="2">
    <source>
        <dbReference type="Proteomes" id="UP000078540"/>
    </source>
</evidence>
<protein>
    <submittedName>
        <fullName evidence="1">Uncharacterized protein</fullName>
    </submittedName>
</protein>
<evidence type="ECO:0000313" key="1">
    <source>
        <dbReference type="EMBL" id="KYM76500.1"/>
    </source>
</evidence>
<keyword evidence="2" id="KW-1185">Reference proteome</keyword>